<evidence type="ECO:0000313" key="1">
    <source>
        <dbReference type="EMBL" id="ERH69461.1"/>
    </source>
</evidence>
<accession>A0AAV3K1Q1</accession>
<protein>
    <submittedName>
        <fullName evidence="1">Uncharacterized protein</fullName>
    </submittedName>
</protein>
<name>A0AAV3K1Q1_ACIBA</name>
<reference evidence="1 2" key="1">
    <citation type="submission" date="2013-08" db="EMBL/GenBank/DDBJ databases">
        <title>Study of Ammonical-Nitrogen removal by Nitrification Denitrification process using lab isolates.</title>
        <authorList>
            <person name="Khardenavis A.A."/>
            <person name="Pal R.R."/>
            <person name="Kapley A."/>
            <person name="Qureshi A."/>
            <person name="Purohit H.J."/>
        </authorList>
    </citation>
    <scope>NUCLEOTIDE SEQUENCE [LARGE SCALE GENOMIC DNA]</scope>
    <source>
        <strain evidence="1 2">EGD-HP18</strain>
    </source>
</reference>
<comment type="caution">
    <text evidence="1">The sequence shown here is derived from an EMBL/GenBank/DDBJ whole genome shotgun (WGS) entry which is preliminary data.</text>
</comment>
<evidence type="ECO:0000313" key="2">
    <source>
        <dbReference type="Proteomes" id="UP000016517"/>
    </source>
</evidence>
<organism evidence="1 2">
    <name type="scientific">Acinetobacter baumannii EGD-HP18</name>
    <dbReference type="NCBI Taxonomy" id="1358412"/>
    <lineage>
        <taxon>Bacteria</taxon>
        <taxon>Pseudomonadati</taxon>
        <taxon>Pseudomonadota</taxon>
        <taxon>Gammaproteobacteria</taxon>
        <taxon>Moraxellales</taxon>
        <taxon>Moraxellaceae</taxon>
        <taxon>Acinetobacter</taxon>
        <taxon>Acinetobacter calcoaceticus/baumannii complex</taxon>
    </lineage>
</organism>
<gene>
    <name evidence="1" type="ORF">N173_02440</name>
</gene>
<sequence>MKKIGIVAVGAITLYWAMYEMSFDNTNTVTHNEASQKVTSKNFSS</sequence>
<dbReference type="AlphaFoldDB" id="A0AAV3K1Q1"/>
<dbReference type="Proteomes" id="UP000016517">
    <property type="component" value="Unassembled WGS sequence"/>
</dbReference>
<proteinExistence type="predicted"/>
<dbReference type="EMBL" id="AVST01000061">
    <property type="protein sequence ID" value="ERH69461.1"/>
    <property type="molecule type" value="Genomic_DNA"/>
</dbReference>